<dbReference type="CDD" id="cd17319">
    <property type="entry name" value="MFS_ExuT_GudP_like"/>
    <property type="match status" value="1"/>
</dbReference>
<evidence type="ECO:0000313" key="9">
    <source>
        <dbReference type="Proteomes" id="UP000281915"/>
    </source>
</evidence>
<keyword evidence="2" id="KW-0813">Transport</keyword>
<evidence type="ECO:0000256" key="3">
    <source>
        <dbReference type="ARBA" id="ARBA00022692"/>
    </source>
</evidence>
<dbReference type="InterPro" id="IPR020846">
    <property type="entry name" value="MFS_dom"/>
</dbReference>
<dbReference type="SUPFAM" id="SSF103473">
    <property type="entry name" value="MFS general substrate transporter"/>
    <property type="match status" value="1"/>
</dbReference>
<reference evidence="8 9" key="1">
    <citation type="submission" date="2018-10" db="EMBL/GenBank/DDBJ databases">
        <title>Phylogenomics of Brevibacillus.</title>
        <authorList>
            <person name="Dunlap C."/>
        </authorList>
    </citation>
    <scope>NUCLEOTIDE SEQUENCE [LARGE SCALE GENOMIC DNA]</scope>
    <source>
        <strain evidence="8 9">JCM 15085</strain>
    </source>
</reference>
<protein>
    <submittedName>
        <fullName evidence="8">MFS transporter</fullName>
    </submittedName>
</protein>
<feature type="transmembrane region" description="Helical" evidence="6">
    <location>
        <begin position="77"/>
        <end position="97"/>
    </location>
</feature>
<dbReference type="InterPro" id="IPR005829">
    <property type="entry name" value="Sugar_transporter_CS"/>
</dbReference>
<keyword evidence="3 6" id="KW-0812">Transmembrane</keyword>
<feature type="domain" description="Major facilitator superfamily (MFS) profile" evidence="7">
    <location>
        <begin position="12"/>
        <end position="397"/>
    </location>
</feature>
<name>A0A3M8CYQ5_9BACL</name>
<feature type="transmembrane region" description="Helical" evidence="6">
    <location>
        <begin position="103"/>
        <end position="120"/>
    </location>
</feature>
<feature type="transmembrane region" description="Helical" evidence="6">
    <location>
        <begin position="373"/>
        <end position="393"/>
    </location>
</feature>
<organism evidence="8 9">
    <name type="scientific">Brevibacillus panacihumi</name>
    <dbReference type="NCBI Taxonomy" id="497735"/>
    <lineage>
        <taxon>Bacteria</taxon>
        <taxon>Bacillati</taxon>
        <taxon>Bacillota</taxon>
        <taxon>Bacilli</taxon>
        <taxon>Bacillales</taxon>
        <taxon>Paenibacillaceae</taxon>
        <taxon>Brevibacillus</taxon>
    </lineage>
</organism>
<feature type="transmembrane region" description="Helical" evidence="6">
    <location>
        <begin position="207"/>
        <end position="231"/>
    </location>
</feature>
<evidence type="ECO:0000313" key="8">
    <source>
        <dbReference type="EMBL" id="RNB80940.1"/>
    </source>
</evidence>
<dbReference type="PROSITE" id="PS00217">
    <property type="entry name" value="SUGAR_TRANSPORT_2"/>
    <property type="match status" value="1"/>
</dbReference>
<gene>
    <name evidence="8" type="ORF">EDM58_08915</name>
</gene>
<feature type="transmembrane region" description="Helical" evidence="6">
    <location>
        <begin position="46"/>
        <end position="70"/>
    </location>
</feature>
<comment type="caution">
    <text evidence="8">The sequence shown here is derived from an EMBL/GenBank/DDBJ whole genome shotgun (WGS) entry which is preliminary data.</text>
</comment>
<proteinExistence type="predicted"/>
<dbReference type="PANTHER" id="PTHR11662">
    <property type="entry name" value="SOLUTE CARRIER FAMILY 17"/>
    <property type="match status" value="1"/>
</dbReference>
<evidence type="ECO:0000256" key="5">
    <source>
        <dbReference type="ARBA" id="ARBA00023136"/>
    </source>
</evidence>
<feature type="transmembrane region" description="Helical" evidence="6">
    <location>
        <begin position="140"/>
        <end position="160"/>
    </location>
</feature>
<dbReference type="AlphaFoldDB" id="A0A3M8CYQ5"/>
<evidence type="ECO:0000256" key="1">
    <source>
        <dbReference type="ARBA" id="ARBA00004651"/>
    </source>
</evidence>
<evidence type="ECO:0000256" key="6">
    <source>
        <dbReference type="SAM" id="Phobius"/>
    </source>
</evidence>
<evidence type="ECO:0000259" key="7">
    <source>
        <dbReference type="PROSITE" id="PS50850"/>
    </source>
</evidence>
<dbReference type="Pfam" id="PF07690">
    <property type="entry name" value="MFS_1"/>
    <property type="match status" value="1"/>
</dbReference>
<feature type="transmembrane region" description="Helical" evidence="6">
    <location>
        <begin position="283"/>
        <end position="299"/>
    </location>
</feature>
<dbReference type="RefSeq" id="WP_122913014.1">
    <property type="nucleotide sequence ID" value="NZ_RHHT01000015.1"/>
</dbReference>
<evidence type="ECO:0000256" key="4">
    <source>
        <dbReference type="ARBA" id="ARBA00022989"/>
    </source>
</evidence>
<dbReference type="Gene3D" id="1.20.1250.20">
    <property type="entry name" value="MFS general substrate transporter like domains"/>
    <property type="match status" value="2"/>
</dbReference>
<feature type="transmembrane region" description="Helical" evidence="6">
    <location>
        <begin position="348"/>
        <end position="367"/>
    </location>
</feature>
<dbReference type="InterPro" id="IPR050382">
    <property type="entry name" value="MFS_Na/Anion_cotransporter"/>
</dbReference>
<dbReference type="GO" id="GO:0022857">
    <property type="term" value="F:transmembrane transporter activity"/>
    <property type="evidence" value="ECO:0007669"/>
    <property type="project" value="InterPro"/>
</dbReference>
<feature type="transmembrane region" description="Helical" evidence="6">
    <location>
        <begin position="12"/>
        <end position="34"/>
    </location>
</feature>
<feature type="transmembrane region" description="Helical" evidence="6">
    <location>
        <begin position="166"/>
        <end position="186"/>
    </location>
</feature>
<keyword evidence="4 6" id="KW-1133">Transmembrane helix</keyword>
<dbReference type="PROSITE" id="PS50850">
    <property type="entry name" value="MFS"/>
    <property type="match status" value="1"/>
</dbReference>
<keyword evidence="5 6" id="KW-0472">Membrane</keyword>
<feature type="transmembrane region" description="Helical" evidence="6">
    <location>
        <begin position="305"/>
        <end position="327"/>
    </location>
</feature>
<evidence type="ECO:0000256" key="2">
    <source>
        <dbReference type="ARBA" id="ARBA00022448"/>
    </source>
</evidence>
<comment type="subcellular location">
    <subcellularLocation>
        <location evidence="1">Cell membrane</location>
        <topology evidence="1">Multi-pass membrane protein</topology>
    </subcellularLocation>
</comment>
<dbReference type="EMBL" id="RHHT01000015">
    <property type="protein sequence ID" value="RNB80940.1"/>
    <property type="molecule type" value="Genomic_DNA"/>
</dbReference>
<dbReference type="InterPro" id="IPR036259">
    <property type="entry name" value="MFS_trans_sf"/>
</dbReference>
<feature type="transmembrane region" description="Helical" evidence="6">
    <location>
        <begin position="251"/>
        <end position="271"/>
    </location>
</feature>
<sequence>MTVEATQQRGKLIALLFFGWFISSLDRMFINIAIVPIGEELKLDPASLGVILSIFYLGYTLMQIPGGWLADRYGSKIAIISTIVVFSLFAGLSGLAWSLTSLLVIRFIFGLGEGAFPGAATKLMSENVPPEKRSRTQSILLVAIMLGGFLASAGGAYFITQIGWRNVYIVLGILGIILAVVYFFFLRDKQAEPGVSETQEQEVSLRALFTSSAMWKILIALFGLYTAMWGLNSWVPSYLTNVRGINLLDAGIYASLPLLAGMVGYLAGGWLADKVFANRERSLIIYGNLIAAICIYAMFTVESLVLTITAQIIAAFFFQVAYMGILAMPLRQLPSQIMGSAFGMLNTGANLASFLTPAVMGFLIQAFDGSYNVAFSYLIVGNLLSLVMGLLLGQSKKLLASSSVAKSSQA</sequence>
<dbReference type="Proteomes" id="UP000281915">
    <property type="component" value="Unassembled WGS sequence"/>
</dbReference>
<dbReference type="InterPro" id="IPR011701">
    <property type="entry name" value="MFS"/>
</dbReference>
<accession>A0A3M8CYQ5</accession>
<dbReference type="PANTHER" id="PTHR11662:SF399">
    <property type="entry name" value="FI19708P1-RELATED"/>
    <property type="match status" value="1"/>
</dbReference>
<dbReference type="GO" id="GO:0005886">
    <property type="term" value="C:plasma membrane"/>
    <property type="evidence" value="ECO:0007669"/>
    <property type="project" value="UniProtKB-SubCell"/>
</dbReference>